<dbReference type="SMART" id="SM00065">
    <property type="entry name" value="GAF"/>
    <property type="match status" value="1"/>
</dbReference>
<evidence type="ECO:0000313" key="5">
    <source>
        <dbReference type="EMBL" id="VAX24133.1"/>
    </source>
</evidence>
<dbReference type="PROSITE" id="PS50887">
    <property type="entry name" value="GGDEF"/>
    <property type="match status" value="1"/>
</dbReference>
<dbReference type="GO" id="GO:1902201">
    <property type="term" value="P:negative regulation of bacterial-type flagellum-dependent cell motility"/>
    <property type="evidence" value="ECO:0007669"/>
    <property type="project" value="TreeGrafter"/>
</dbReference>
<keyword evidence="1" id="KW-0808">Transferase</keyword>
<dbReference type="InterPro" id="IPR043128">
    <property type="entry name" value="Rev_trsase/Diguanyl_cyclase"/>
</dbReference>
<dbReference type="SUPFAM" id="SSF55073">
    <property type="entry name" value="Nucleotide cyclase"/>
    <property type="match status" value="1"/>
</dbReference>
<organism evidence="5">
    <name type="scientific">hydrothermal vent metagenome</name>
    <dbReference type="NCBI Taxonomy" id="652676"/>
    <lineage>
        <taxon>unclassified sequences</taxon>
        <taxon>metagenomes</taxon>
        <taxon>ecological metagenomes</taxon>
    </lineage>
</organism>
<dbReference type="InterPro" id="IPR050469">
    <property type="entry name" value="Diguanylate_Cyclase"/>
</dbReference>
<dbReference type="InterPro" id="IPR001789">
    <property type="entry name" value="Sig_transdc_resp-reg_receiver"/>
</dbReference>
<dbReference type="SUPFAM" id="SSF52172">
    <property type="entry name" value="CheY-like"/>
    <property type="match status" value="1"/>
</dbReference>
<evidence type="ECO:0000259" key="4">
    <source>
        <dbReference type="PROSITE" id="PS50887"/>
    </source>
</evidence>
<dbReference type="Pfam" id="PF13492">
    <property type="entry name" value="GAF_3"/>
    <property type="match status" value="1"/>
</dbReference>
<dbReference type="EMBL" id="UOGB01000287">
    <property type="protein sequence ID" value="VAX24133.1"/>
    <property type="molecule type" value="Genomic_DNA"/>
</dbReference>
<dbReference type="InterPro" id="IPR029787">
    <property type="entry name" value="Nucleotide_cyclase"/>
</dbReference>
<accession>A0A3B1CH95</accession>
<proteinExistence type="predicted"/>
<dbReference type="InterPro" id="IPR000160">
    <property type="entry name" value="GGDEF_dom"/>
</dbReference>
<protein>
    <submittedName>
        <fullName evidence="5">Uncharacterized protein</fullName>
    </submittedName>
</protein>
<evidence type="ECO:0000256" key="1">
    <source>
        <dbReference type="ARBA" id="ARBA00022679"/>
    </source>
</evidence>
<dbReference type="GO" id="GO:0000160">
    <property type="term" value="P:phosphorelay signal transduction system"/>
    <property type="evidence" value="ECO:0007669"/>
    <property type="project" value="InterPro"/>
</dbReference>
<dbReference type="CDD" id="cd01949">
    <property type="entry name" value="GGDEF"/>
    <property type="match status" value="1"/>
</dbReference>
<gene>
    <name evidence="5" type="ORF">MNBD_NITROSPINAE03-908</name>
</gene>
<dbReference type="PANTHER" id="PTHR45138:SF9">
    <property type="entry name" value="DIGUANYLATE CYCLASE DGCM-RELATED"/>
    <property type="match status" value="1"/>
</dbReference>
<feature type="domain" description="Response regulatory" evidence="3">
    <location>
        <begin position="5"/>
        <end position="121"/>
    </location>
</feature>
<reference evidence="5" key="1">
    <citation type="submission" date="2018-06" db="EMBL/GenBank/DDBJ databases">
        <authorList>
            <person name="Zhirakovskaya E."/>
        </authorList>
    </citation>
    <scope>NUCLEOTIDE SEQUENCE</scope>
</reference>
<dbReference type="Gene3D" id="3.40.50.2300">
    <property type="match status" value="1"/>
</dbReference>
<dbReference type="FunFam" id="3.30.70.270:FF:000001">
    <property type="entry name" value="Diguanylate cyclase domain protein"/>
    <property type="match status" value="1"/>
</dbReference>
<dbReference type="InterPro" id="IPR029016">
    <property type="entry name" value="GAF-like_dom_sf"/>
</dbReference>
<dbReference type="GO" id="GO:0043709">
    <property type="term" value="P:cell adhesion involved in single-species biofilm formation"/>
    <property type="evidence" value="ECO:0007669"/>
    <property type="project" value="TreeGrafter"/>
</dbReference>
<dbReference type="Pfam" id="PF00990">
    <property type="entry name" value="GGDEF"/>
    <property type="match status" value="1"/>
</dbReference>
<dbReference type="SMART" id="SM00448">
    <property type="entry name" value="REC"/>
    <property type="match status" value="1"/>
</dbReference>
<dbReference type="InterPro" id="IPR003018">
    <property type="entry name" value="GAF"/>
</dbReference>
<dbReference type="GO" id="GO:0016301">
    <property type="term" value="F:kinase activity"/>
    <property type="evidence" value="ECO:0007669"/>
    <property type="project" value="UniProtKB-KW"/>
</dbReference>
<dbReference type="NCBIfam" id="TIGR00254">
    <property type="entry name" value="GGDEF"/>
    <property type="match status" value="1"/>
</dbReference>
<dbReference type="Pfam" id="PF00072">
    <property type="entry name" value="Response_reg"/>
    <property type="match status" value="1"/>
</dbReference>
<evidence type="ECO:0000259" key="3">
    <source>
        <dbReference type="PROSITE" id="PS50110"/>
    </source>
</evidence>
<dbReference type="AlphaFoldDB" id="A0A3B1CH95"/>
<dbReference type="GO" id="GO:0005886">
    <property type="term" value="C:plasma membrane"/>
    <property type="evidence" value="ECO:0007669"/>
    <property type="project" value="TreeGrafter"/>
</dbReference>
<dbReference type="InterPro" id="IPR011006">
    <property type="entry name" value="CheY-like_superfamily"/>
</dbReference>
<sequence>MKRPHILIVDDKKDIRLTLEITLRADGYRVSCAASGEIALDMVNKDRPDLILLDIMMPDLDGYEICRRLKENEKTRGIKVVFASAMRKTKDKIEGLDIGADDFITKPFNIPELLAKLRVHFRVMDYHRKFEKLVSFAHNINVLDIDTMAEAIKNELGELVTADRFSVFTTDKDGGHFRLIAHNHEENEMDGLEMDFDKSPLMAEALRRMEEVSESDFSSSRFTTDVKRDKYTDDYALCLPLQAGSELLGVLNINGNSNGFFDNLEFNFVALIAEILSASLKNLRQLELLRHLAITDGLTSLLNHRVFHERLSSEFDRSKRFKQPLSLMMADIDFFKKVNDTYGHPVGDQILKAIADKLKAHLRTVDVVARYGGEEYAMLLPQTDAGMARVVAERIRTDIESESFATDKGKLKVTVSLGICDTTAGDFDSGAQLLSKADEALYKAKNGGRNQTVIYNQKDSL</sequence>
<dbReference type="GO" id="GO:0052621">
    <property type="term" value="F:diguanylate cyclase activity"/>
    <property type="evidence" value="ECO:0007669"/>
    <property type="project" value="TreeGrafter"/>
</dbReference>
<name>A0A3B1CH95_9ZZZZ</name>
<dbReference type="SUPFAM" id="SSF55781">
    <property type="entry name" value="GAF domain-like"/>
    <property type="match status" value="1"/>
</dbReference>
<dbReference type="Gene3D" id="3.30.70.270">
    <property type="match status" value="1"/>
</dbReference>
<evidence type="ECO:0000256" key="2">
    <source>
        <dbReference type="ARBA" id="ARBA00022777"/>
    </source>
</evidence>
<dbReference type="SMART" id="SM00267">
    <property type="entry name" value="GGDEF"/>
    <property type="match status" value="1"/>
</dbReference>
<keyword evidence="2" id="KW-0418">Kinase</keyword>
<dbReference type="Gene3D" id="3.30.450.40">
    <property type="match status" value="1"/>
</dbReference>
<dbReference type="PROSITE" id="PS50110">
    <property type="entry name" value="RESPONSE_REGULATORY"/>
    <property type="match status" value="1"/>
</dbReference>
<feature type="domain" description="GGDEF" evidence="4">
    <location>
        <begin position="323"/>
        <end position="457"/>
    </location>
</feature>
<dbReference type="PANTHER" id="PTHR45138">
    <property type="entry name" value="REGULATORY COMPONENTS OF SENSORY TRANSDUCTION SYSTEM"/>
    <property type="match status" value="1"/>
</dbReference>